<comment type="caution">
    <text evidence="1">The sequence shown here is derived from an EMBL/GenBank/DDBJ whole genome shotgun (WGS) entry which is preliminary data.</text>
</comment>
<accession>A0AAW2B3G3</accession>
<reference evidence="1 2" key="1">
    <citation type="submission" date="2024-05" db="EMBL/GenBank/DDBJ databases">
        <title>A high-quality chromosomal-level genome assembly of Topmouth culter (Culter alburnus).</title>
        <authorList>
            <person name="Zhao H."/>
        </authorList>
    </citation>
    <scope>NUCLEOTIDE SEQUENCE [LARGE SCALE GENOMIC DNA]</scope>
    <source>
        <strain evidence="1">CATC2023</strain>
        <tissue evidence="1">Muscle</tissue>
    </source>
</reference>
<organism evidence="1 2">
    <name type="scientific">Culter alburnus</name>
    <name type="common">Topmouth culter</name>
    <dbReference type="NCBI Taxonomy" id="194366"/>
    <lineage>
        <taxon>Eukaryota</taxon>
        <taxon>Metazoa</taxon>
        <taxon>Chordata</taxon>
        <taxon>Craniata</taxon>
        <taxon>Vertebrata</taxon>
        <taxon>Euteleostomi</taxon>
        <taxon>Actinopterygii</taxon>
        <taxon>Neopterygii</taxon>
        <taxon>Teleostei</taxon>
        <taxon>Ostariophysi</taxon>
        <taxon>Cypriniformes</taxon>
        <taxon>Xenocyprididae</taxon>
        <taxon>Xenocypridinae</taxon>
        <taxon>Culter</taxon>
    </lineage>
</organism>
<gene>
    <name evidence="1" type="ORF">ABG768_013296</name>
</gene>
<keyword evidence="2" id="KW-1185">Reference proteome</keyword>
<proteinExistence type="predicted"/>
<evidence type="ECO:0000313" key="2">
    <source>
        <dbReference type="Proteomes" id="UP001479290"/>
    </source>
</evidence>
<feature type="non-terminal residue" evidence="1">
    <location>
        <position position="97"/>
    </location>
</feature>
<sequence>MDLEEMQDKIAESLVRLDLDQLKEVCFFMKIPVDEGRKRHALIRLMSEALEKSVEEEEKDVAQQYLTELLALCSHLKNKDRDTQTVEESVEGGMTEL</sequence>
<dbReference type="Proteomes" id="UP001479290">
    <property type="component" value="Unassembled WGS sequence"/>
</dbReference>
<name>A0AAW2B3G3_CULAL</name>
<evidence type="ECO:0000313" key="1">
    <source>
        <dbReference type="EMBL" id="KAK9979888.1"/>
    </source>
</evidence>
<protein>
    <submittedName>
        <fullName evidence="1">Uncharacterized protein</fullName>
    </submittedName>
</protein>
<dbReference type="AlphaFoldDB" id="A0AAW2B3G3"/>
<dbReference type="EMBL" id="JAWDJR010000002">
    <property type="protein sequence ID" value="KAK9979888.1"/>
    <property type="molecule type" value="Genomic_DNA"/>
</dbReference>